<dbReference type="EMBL" id="MN739974">
    <property type="protein sequence ID" value="QHT80762.1"/>
    <property type="molecule type" value="Genomic_DNA"/>
</dbReference>
<accession>A0A6C0HJH7</accession>
<organism evidence="1">
    <name type="scientific">viral metagenome</name>
    <dbReference type="NCBI Taxonomy" id="1070528"/>
    <lineage>
        <taxon>unclassified sequences</taxon>
        <taxon>metagenomes</taxon>
        <taxon>organismal metagenomes</taxon>
    </lineage>
</organism>
<protein>
    <submittedName>
        <fullName evidence="1">Uncharacterized protein</fullName>
    </submittedName>
</protein>
<sequence>MSRAYFLTKGLSICNRLTTWYRSAVESVQNLYTYMQSYAKTNQWVFMEGHTHPLPLSHVHNSVVPVWSYSSYRLTSNKETVDSVCRLSWLSANMVVVNQHHEIKYDMDTFIEQFRLVTHNQHCPSLMTIFLCWCAEKRQWFPANTIVQFHIITHEGKEEMMTLHSDNQSLEIKDNKIYYNMYLPQYENYLNTCTYFHA</sequence>
<evidence type="ECO:0000313" key="1">
    <source>
        <dbReference type="EMBL" id="QHT80762.1"/>
    </source>
</evidence>
<name>A0A6C0HJH7_9ZZZZ</name>
<proteinExistence type="predicted"/>
<dbReference type="AlphaFoldDB" id="A0A6C0HJH7"/>
<reference evidence="1" key="1">
    <citation type="journal article" date="2020" name="Nature">
        <title>Giant virus diversity and host interactions through global metagenomics.</title>
        <authorList>
            <person name="Schulz F."/>
            <person name="Roux S."/>
            <person name="Paez-Espino D."/>
            <person name="Jungbluth S."/>
            <person name="Walsh D.A."/>
            <person name="Denef V.J."/>
            <person name="McMahon K.D."/>
            <person name="Konstantinidis K.T."/>
            <person name="Eloe-Fadrosh E.A."/>
            <person name="Kyrpides N.C."/>
            <person name="Woyke T."/>
        </authorList>
    </citation>
    <scope>NUCLEOTIDE SEQUENCE</scope>
    <source>
        <strain evidence="1">GVMAG-M-3300023184-121</strain>
    </source>
</reference>